<dbReference type="InterPro" id="IPR018000">
    <property type="entry name" value="Neurotransmitter_ion_chnl_CS"/>
</dbReference>
<feature type="domain" description="Neurotransmitter-gated ion-channel ligand-binding" evidence="6">
    <location>
        <begin position="8"/>
        <end position="214"/>
    </location>
</feature>
<dbReference type="GO" id="GO:0043005">
    <property type="term" value="C:neuron projection"/>
    <property type="evidence" value="ECO:0000318"/>
    <property type="project" value="GO_Central"/>
</dbReference>
<dbReference type="Pfam" id="PF02931">
    <property type="entry name" value="Neur_chan_LBD"/>
    <property type="match status" value="1"/>
</dbReference>
<evidence type="ECO:0000259" key="7">
    <source>
        <dbReference type="Pfam" id="PF02932"/>
    </source>
</evidence>
<comment type="caution">
    <text evidence="5">Lacks conserved residue(s) required for the propagation of feature annotation.</text>
</comment>
<gene>
    <name evidence="8" type="ORF">NEMVEDRAFT_v1g80076</name>
</gene>
<feature type="transmembrane region" description="Helical" evidence="5">
    <location>
        <begin position="215"/>
        <end position="238"/>
    </location>
</feature>
<dbReference type="FunFam" id="1.20.58.390:FF:000043">
    <property type="entry name" value="AcetylCholine Receptor"/>
    <property type="match status" value="1"/>
</dbReference>
<dbReference type="SUPFAM" id="SSF63712">
    <property type="entry name" value="Nicotinic receptor ligand binding domain-like"/>
    <property type="match status" value="1"/>
</dbReference>
<dbReference type="CDD" id="cd18997">
    <property type="entry name" value="LGIC_ECD_nAChR"/>
    <property type="match status" value="1"/>
</dbReference>
<name>A7RFJ5_NEMVE</name>
<evidence type="ECO:0000256" key="3">
    <source>
        <dbReference type="ARBA" id="ARBA00022989"/>
    </source>
</evidence>
<dbReference type="EMBL" id="DS469508">
    <property type="protein sequence ID" value="EDO49734.1"/>
    <property type="molecule type" value="Genomic_DNA"/>
</dbReference>
<comment type="subcellular location">
    <subcellularLocation>
        <location evidence="1">Membrane</location>
        <topology evidence="1">Multi-pass membrane protein</topology>
    </subcellularLocation>
</comment>
<dbReference type="GO" id="GO:0004888">
    <property type="term" value="F:transmembrane signaling receptor activity"/>
    <property type="evidence" value="ECO:0007669"/>
    <property type="project" value="InterPro"/>
</dbReference>
<dbReference type="InterPro" id="IPR006029">
    <property type="entry name" value="Neurotrans-gated_channel_TM"/>
</dbReference>
<keyword evidence="2 5" id="KW-0812">Transmembrane</keyword>
<dbReference type="GO" id="GO:0042391">
    <property type="term" value="P:regulation of membrane potential"/>
    <property type="evidence" value="ECO:0000318"/>
    <property type="project" value="GO_Central"/>
</dbReference>
<evidence type="ECO:0000313" key="8">
    <source>
        <dbReference type="EMBL" id="EDO49734.1"/>
    </source>
</evidence>
<dbReference type="GO" id="GO:0005231">
    <property type="term" value="F:excitatory extracellular ligand-gated monoatomic ion channel activity"/>
    <property type="evidence" value="ECO:0000318"/>
    <property type="project" value="GO_Central"/>
</dbReference>
<dbReference type="CDD" id="cd19051">
    <property type="entry name" value="LGIC_TM_cation"/>
    <property type="match status" value="1"/>
</dbReference>
<dbReference type="Pfam" id="PF02932">
    <property type="entry name" value="Neur_chan_memb"/>
    <property type="match status" value="1"/>
</dbReference>
<dbReference type="OMA" id="CIVINFY"/>
<dbReference type="PROSITE" id="PS00236">
    <property type="entry name" value="NEUROTR_ION_CHANNEL"/>
    <property type="match status" value="1"/>
</dbReference>
<dbReference type="InterPro" id="IPR006202">
    <property type="entry name" value="Neur_chan_lig-bd"/>
</dbReference>
<proteinExistence type="inferred from homology"/>
<dbReference type="InterPro" id="IPR036719">
    <property type="entry name" value="Neuro-gated_channel_TM_sf"/>
</dbReference>
<evidence type="ECO:0000256" key="5">
    <source>
        <dbReference type="RuleBase" id="RU000687"/>
    </source>
</evidence>
<evidence type="ECO:0000256" key="1">
    <source>
        <dbReference type="ARBA" id="ARBA00004141"/>
    </source>
</evidence>
<dbReference type="InterPro" id="IPR006201">
    <property type="entry name" value="Neur_channel"/>
</dbReference>
<dbReference type="Gene3D" id="2.70.170.10">
    <property type="entry name" value="Neurotransmitter-gated ion-channel ligand-binding domain"/>
    <property type="match status" value="1"/>
</dbReference>
<dbReference type="InterPro" id="IPR038050">
    <property type="entry name" value="Neuro_actylchol_rec"/>
</dbReference>
<dbReference type="eggNOG" id="KOG3645">
    <property type="taxonomic scope" value="Eukaryota"/>
</dbReference>
<dbReference type="GO" id="GO:1902495">
    <property type="term" value="C:transmembrane transporter complex"/>
    <property type="evidence" value="ECO:0000318"/>
    <property type="project" value="GO_Central"/>
</dbReference>
<keyword evidence="9" id="KW-1185">Reference proteome</keyword>
<dbReference type="GO" id="GO:0098794">
    <property type="term" value="C:postsynapse"/>
    <property type="evidence" value="ECO:0007669"/>
    <property type="project" value="GOC"/>
</dbReference>
<dbReference type="HOGENOM" id="CLU_018074_2_1_1"/>
<dbReference type="KEGG" id="nve:5521912"/>
<dbReference type="InParanoid" id="A7RFJ5"/>
<evidence type="ECO:0000313" key="9">
    <source>
        <dbReference type="Proteomes" id="UP000001593"/>
    </source>
</evidence>
<dbReference type="FunFam" id="2.70.170.10:FF:000129">
    <property type="entry name" value="Predicted protein"/>
    <property type="match status" value="1"/>
</dbReference>
<accession>A7RFJ5</accession>
<feature type="domain" description="Neurotransmitter-gated ion-channel transmembrane" evidence="7">
    <location>
        <begin position="221"/>
        <end position="327"/>
    </location>
</feature>
<evidence type="ECO:0000256" key="4">
    <source>
        <dbReference type="ARBA" id="ARBA00023136"/>
    </source>
</evidence>
<dbReference type="GO" id="GO:1904315">
    <property type="term" value="F:transmitter-gated monoatomic ion channel activity involved in regulation of postsynaptic membrane potential"/>
    <property type="evidence" value="ECO:0000318"/>
    <property type="project" value="GO_Central"/>
</dbReference>
<dbReference type="Gene3D" id="1.20.58.390">
    <property type="entry name" value="Neurotransmitter-gated ion-channel transmembrane domain"/>
    <property type="match status" value="1"/>
</dbReference>
<keyword evidence="3 5" id="KW-1133">Transmembrane helix</keyword>
<dbReference type="STRING" id="45351.A7RFJ5"/>
<dbReference type="PRINTS" id="PR00252">
    <property type="entry name" value="NRIONCHANNEL"/>
</dbReference>
<keyword evidence="5" id="KW-0407">Ion channel</keyword>
<protein>
    <submittedName>
        <fullName evidence="8">Uncharacterized protein</fullName>
    </submittedName>
</protein>
<keyword evidence="4 5" id="KW-0472">Membrane</keyword>
<dbReference type="InterPro" id="IPR036734">
    <property type="entry name" value="Neur_chan_lig-bd_sf"/>
</dbReference>
<keyword evidence="5" id="KW-0813">Transport</keyword>
<feature type="non-terminal residue" evidence="8">
    <location>
        <position position="1"/>
    </location>
</feature>
<dbReference type="PANTHER" id="PTHR18945">
    <property type="entry name" value="NEUROTRANSMITTER GATED ION CHANNEL"/>
    <property type="match status" value="1"/>
</dbReference>
<dbReference type="AlphaFoldDB" id="A7RFJ5"/>
<dbReference type="Proteomes" id="UP000001593">
    <property type="component" value="Unassembled WGS sequence"/>
</dbReference>
<organism evidence="8 9">
    <name type="scientific">Nematostella vectensis</name>
    <name type="common">Starlet sea anemone</name>
    <dbReference type="NCBI Taxonomy" id="45351"/>
    <lineage>
        <taxon>Eukaryota</taxon>
        <taxon>Metazoa</taxon>
        <taxon>Cnidaria</taxon>
        <taxon>Anthozoa</taxon>
        <taxon>Hexacorallia</taxon>
        <taxon>Actiniaria</taxon>
        <taxon>Edwardsiidae</taxon>
        <taxon>Nematostella</taxon>
    </lineage>
</organism>
<comment type="similarity">
    <text evidence="5">Belongs to the ligand-gated ion channel (TC 1.A.9) family.</text>
</comment>
<dbReference type="PhylomeDB" id="A7RFJ5"/>
<dbReference type="GO" id="GO:0045202">
    <property type="term" value="C:synapse"/>
    <property type="evidence" value="ECO:0000318"/>
    <property type="project" value="GO_Central"/>
</dbReference>
<evidence type="ECO:0000256" key="2">
    <source>
        <dbReference type="ARBA" id="ARBA00022692"/>
    </source>
</evidence>
<reference evidence="8 9" key="1">
    <citation type="journal article" date="2007" name="Science">
        <title>Sea anemone genome reveals ancestral eumetazoan gene repertoire and genomic organization.</title>
        <authorList>
            <person name="Putnam N.H."/>
            <person name="Srivastava M."/>
            <person name="Hellsten U."/>
            <person name="Dirks B."/>
            <person name="Chapman J."/>
            <person name="Salamov A."/>
            <person name="Terry A."/>
            <person name="Shapiro H."/>
            <person name="Lindquist E."/>
            <person name="Kapitonov V.V."/>
            <person name="Jurka J."/>
            <person name="Genikhovich G."/>
            <person name="Grigoriev I.V."/>
            <person name="Lucas S.M."/>
            <person name="Steele R.E."/>
            <person name="Finnerty J.R."/>
            <person name="Technau U."/>
            <person name="Martindale M.Q."/>
            <person name="Rokhsar D.S."/>
        </authorList>
    </citation>
    <scope>NUCLEOTIDE SEQUENCE [LARGE SCALE GENOMIC DNA]</scope>
    <source>
        <strain evidence="9">CH2 X CH6</strain>
    </source>
</reference>
<dbReference type="GO" id="GO:0034220">
    <property type="term" value="P:monoatomic ion transmembrane transport"/>
    <property type="evidence" value="ECO:0000318"/>
    <property type="project" value="GO_Central"/>
</dbReference>
<dbReference type="GO" id="GO:0007268">
    <property type="term" value="P:chemical synaptic transmission"/>
    <property type="evidence" value="ECO:0000318"/>
    <property type="project" value="GO_Central"/>
</dbReference>
<keyword evidence="5" id="KW-0406">Ion transport</keyword>
<feature type="transmembrane region" description="Helical" evidence="5">
    <location>
        <begin position="274"/>
        <end position="303"/>
    </location>
</feature>
<dbReference type="GO" id="GO:0005886">
    <property type="term" value="C:plasma membrane"/>
    <property type="evidence" value="ECO:0000318"/>
    <property type="project" value="GO_Central"/>
</dbReference>
<evidence type="ECO:0000259" key="6">
    <source>
        <dbReference type="Pfam" id="PF02931"/>
    </source>
</evidence>
<dbReference type="SUPFAM" id="SSF90112">
    <property type="entry name" value="Neurotransmitter-gated ion-channel transmembrane pore"/>
    <property type="match status" value="1"/>
</dbReference>
<sequence length="328" mass="37746">MEQSYQQILLRYLFTNYDRDIHPGGNNPVVVTFGAKLGRIAAVDEKNNVVLAHWYLKQKWVNPSLSWNASEFGGVNTLHVEPDRLWVPDIVLYNNADPKNDLAGGFQYKTKIEMQADGTMIWLAPAMFHSACPMDIRYFPFDEQSCDLQFASWMYDTSKLEMKIDANETKVMDTFTNKEWEIPKLTIKKKRIKYTCCPNPYEDVTITMSLVRRPYYYIMNMIFPCSLIACMTYLTFILPAESGERISLCITVLMAMSIFQELTSNKLPPSSETFFLLGVYYTVTISAIGLGLAATCIVINFYYKKTEMPQWMKVLMLGALADILRVER</sequence>